<dbReference type="GO" id="GO:0004920">
    <property type="term" value="F:interleukin-10 receptor activity"/>
    <property type="evidence" value="ECO:0007669"/>
    <property type="project" value="TreeGrafter"/>
</dbReference>
<protein>
    <recommendedName>
        <fullName evidence="17">Interleukin-10 receptor subunit alpha</fullName>
    </recommendedName>
    <alternativeName>
        <fullName evidence="19">CDw210a</fullName>
    </alternativeName>
    <alternativeName>
        <fullName evidence="18">Interleukin-10 receptor subunit 1</fullName>
    </alternativeName>
</protein>
<keyword evidence="10 21" id="KW-1133">Transmembrane helix</keyword>
<dbReference type="FunCoup" id="L5KM79">
    <property type="interactions" value="336"/>
</dbReference>
<dbReference type="PANTHER" id="PTHR20859:SF90">
    <property type="entry name" value="INTERLEUKIN-10 RECEPTOR SUBUNIT ALPHA"/>
    <property type="match status" value="1"/>
</dbReference>
<keyword evidence="4" id="KW-1003">Cell membrane</keyword>
<feature type="transmembrane region" description="Helical" evidence="21">
    <location>
        <begin position="307"/>
        <end position="327"/>
    </location>
</feature>
<reference evidence="25" key="1">
    <citation type="journal article" date="2013" name="Science">
        <title>Comparative analysis of bat genomes provides insight into the evolution of flight and immunity.</title>
        <authorList>
            <person name="Zhang G."/>
            <person name="Cowled C."/>
            <person name="Shi Z."/>
            <person name="Huang Z."/>
            <person name="Bishop-Lilly K.A."/>
            <person name="Fang X."/>
            <person name="Wynne J.W."/>
            <person name="Xiong Z."/>
            <person name="Baker M.L."/>
            <person name="Zhao W."/>
            <person name="Tachedjian M."/>
            <person name="Zhu Y."/>
            <person name="Zhou P."/>
            <person name="Jiang X."/>
            <person name="Ng J."/>
            <person name="Yang L."/>
            <person name="Wu L."/>
            <person name="Xiao J."/>
            <person name="Feng Y."/>
            <person name="Chen Y."/>
            <person name="Sun X."/>
            <person name="Zhang Y."/>
            <person name="Marsh G.A."/>
            <person name="Crameri G."/>
            <person name="Broder C.C."/>
            <person name="Frey K.G."/>
            <person name="Wang L.F."/>
            <person name="Wang J."/>
        </authorList>
    </citation>
    <scope>NUCLEOTIDE SEQUENCE [LARGE SCALE GENOMIC DNA]</scope>
</reference>
<keyword evidence="25" id="KW-1185">Reference proteome</keyword>
<gene>
    <name evidence="24" type="ORF">PAL_GLEAN10009052</name>
</gene>
<evidence type="ECO:0000256" key="8">
    <source>
        <dbReference type="ARBA" id="ARBA00022729"/>
    </source>
</evidence>
<comment type="subunit">
    <text evidence="16">Interacts with IL10. Interacts with IL10RB. Interacts (via its cytoplasmic domain) with JAK1 (via N-terminus). Interacts with BTRC; this interaction leads to IL10RA ubiquitination and subsequent degradation. Interacts with STAT3.</text>
</comment>
<evidence type="ECO:0000256" key="6">
    <source>
        <dbReference type="ARBA" id="ARBA00022553"/>
    </source>
</evidence>
<evidence type="ECO:0000256" key="20">
    <source>
        <dbReference type="SAM" id="MobiDB-lite"/>
    </source>
</evidence>
<feature type="domain" description="Fibronectin type-III" evidence="23">
    <location>
        <begin position="91"/>
        <end position="182"/>
    </location>
</feature>
<evidence type="ECO:0000256" key="21">
    <source>
        <dbReference type="SAM" id="Phobius"/>
    </source>
</evidence>
<evidence type="ECO:0000256" key="13">
    <source>
        <dbReference type="ARBA" id="ARBA00023170"/>
    </source>
</evidence>
<evidence type="ECO:0000313" key="25">
    <source>
        <dbReference type="Proteomes" id="UP000010552"/>
    </source>
</evidence>
<dbReference type="InterPro" id="IPR003961">
    <property type="entry name" value="FN3_dom"/>
</dbReference>
<evidence type="ECO:0000256" key="19">
    <source>
        <dbReference type="ARBA" id="ARBA00083207"/>
    </source>
</evidence>
<evidence type="ECO:0000256" key="4">
    <source>
        <dbReference type="ARBA" id="ARBA00022475"/>
    </source>
</evidence>
<evidence type="ECO:0000313" key="24">
    <source>
        <dbReference type="EMBL" id="ELK11871.1"/>
    </source>
</evidence>
<keyword evidence="9" id="KW-0832">Ubl conjugation</keyword>
<dbReference type="EMBL" id="KB030667">
    <property type="protein sequence ID" value="ELK11871.1"/>
    <property type="molecule type" value="Genomic_DNA"/>
</dbReference>
<dbReference type="SUPFAM" id="SSF49265">
    <property type="entry name" value="Fibronectin type III"/>
    <property type="match status" value="2"/>
</dbReference>
<keyword evidence="7 21" id="KW-0812">Transmembrane</keyword>
<keyword evidence="13 24" id="KW-0675">Receptor</keyword>
<evidence type="ECO:0000256" key="22">
    <source>
        <dbReference type="SAM" id="SignalP"/>
    </source>
</evidence>
<evidence type="ECO:0000256" key="7">
    <source>
        <dbReference type="ARBA" id="ARBA00022692"/>
    </source>
</evidence>
<dbReference type="Gene3D" id="2.60.40.10">
    <property type="entry name" value="Immunoglobulins"/>
    <property type="match status" value="2"/>
</dbReference>
<sequence>MDSFPVLLAFPTVPPLLELSLVALVAGADVAGDARTGTAPTGVALTRYTLVGEDVVEADLVDDDLVDDDLADDDLGGDARAGAVRAGDILAATELLSPPSVWFEAEFFRHILHWTPIPNQSERTYYEVELLRYGMEPWKSIPSCNQTLLLSCDLTMATLDLYHNYGYRAKVRAVDGSRHSNWTITRTRFSIDEVNLTVGSIKLEMHDGIIFGKIQPPRPKMAPKNDTYESIFPYFREYEIAIRKVPGHYKFTNKKVKHENFNFSIPGEVGEFCVKVKPSVGSRVNKGIWSEEECIVLSRQYFTVTNLSIFFTFVLLLCGALAYHLVLQLYVRHRRKLPAVLVFEKSSPFSLIKQLPSPDTQDTIHPLDEEAFSKVSPELRNSELHGSTDSGFGSAKPSLQTEEPQFLLPAPHPQTERTLGKRAPLELENSCSSGSSNSTDSGICMQEPSLSLGTGPNWEQQVGSNSQGQDDSGIGLVQNSEAQPRDVQDGSSLGHVSPLEPEVTEEKDPAMVAFQGYLKQTRGTEERAAKADCLEEESSSTSDLGLKYRMCLDAKNSWPPQALAKGYLKQNHPEMTLAPSKAPTGQWNQPTEEWSLLGLPSCGDLGTSDWNFAHDLLPLDCVAALDGLLGSFDSDLVTPPLISSLHSND</sequence>
<evidence type="ECO:0000256" key="16">
    <source>
        <dbReference type="ARBA" id="ARBA00061768"/>
    </source>
</evidence>
<keyword evidence="14" id="KW-0325">Glycoprotein</keyword>
<dbReference type="GO" id="GO:0005737">
    <property type="term" value="C:cytoplasm"/>
    <property type="evidence" value="ECO:0007669"/>
    <property type="project" value="UniProtKB-SubCell"/>
</dbReference>
<dbReference type="InterPro" id="IPR036116">
    <property type="entry name" value="FN3_sf"/>
</dbReference>
<dbReference type="AlphaFoldDB" id="L5KM79"/>
<evidence type="ECO:0000256" key="15">
    <source>
        <dbReference type="ARBA" id="ARBA00056745"/>
    </source>
</evidence>
<evidence type="ECO:0000256" key="12">
    <source>
        <dbReference type="ARBA" id="ARBA00023157"/>
    </source>
</evidence>
<dbReference type="InParanoid" id="L5KM79"/>
<dbReference type="InterPro" id="IPR050650">
    <property type="entry name" value="Type-II_Cytokine-TF_Rcpt"/>
</dbReference>
<keyword evidence="5" id="KW-0963">Cytoplasm</keyword>
<evidence type="ECO:0000256" key="3">
    <source>
        <dbReference type="ARBA" id="ARBA00005399"/>
    </source>
</evidence>
<name>L5KM79_PTEAL</name>
<comment type="similarity">
    <text evidence="3">Belongs to the type II cytokine receptor family.</text>
</comment>
<evidence type="ECO:0000256" key="18">
    <source>
        <dbReference type="ARBA" id="ARBA00077625"/>
    </source>
</evidence>
<keyword evidence="6" id="KW-0597">Phosphoprotein</keyword>
<dbReference type="eggNOG" id="ENOG502S2PS">
    <property type="taxonomic scope" value="Eukaryota"/>
</dbReference>
<feature type="region of interest" description="Disordered" evidence="20">
    <location>
        <begin position="427"/>
        <end position="505"/>
    </location>
</feature>
<accession>L5KM79</accession>
<dbReference type="GO" id="GO:0005886">
    <property type="term" value="C:plasma membrane"/>
    <property type="evidence" value="ECO:0007669"/>
    <property type="project" value="UniProtKB-SubCell"/>
</dbReference>
<feature type="signal peptide" evidence="22">
    <location>
        <begin position="1"/>
        <end position="27"/>
    </location>
</feature>
<dbReference type="FunFam" id="2.60.40.10:FF:000348">
    <property type="entry name" value="Interleukin 20 receptor subunit alpha"/>
    <property type="match status" value="1"/>
</dbReference>
<dbReference type="Proteomes" id="UP000010552">
    <property type="component" value="Unassembled WGS sequence"/>
</dbReference>
<dbReference type="FunFam" id="2.60.40.10:FF:001488">
    <property type="entry name" value="Interleukin-10 receptor subunit alpha"/>
    <property type="match status" value="1"/>
</dbReference>
<evidence type="ECO:0000256" key="11">
    <source>
        <dbReference type="ARBA" id="ARBA00023136"/>
    </source>
</evidence>
<dbReference type="PANTHER" id="PTHR20859">
    <property type="entry name" value="INTERFERON/INTERLEUKIN RECEPTOR"/>
    <property type="match status" value="1"/>
</dbReference>
<comment type="function">
    <text evidence="15">Cell surface receptor for the cytokine IL10 that participates in IL10-mediated anti-inflammatory functions, limiting excessive tissue disruption caused by inflammation. Upon binding to IL10, induces a conformational change in IL10RB, allowing IL10RB to bind IL10 as well. In turn, the heterotetrameric assembly complex, composed of two subunits of IL10RA and IL10RB, activates the kinases JAK1 and TYK2 that are constitutively associated with IL10RA and IL10RB respectively. These kinases then phosphorylate specific tyrosine residues in the intracellular domain in IL10RA leading to the recruitment and subsequent phosphorylation of STAT3. Once phosphorylated, STAT3 homodimerizes, translocates to the nucleus and activates the expression of anti-inflammatory genes. In addition, IL10RA-mediated activation of STAT3 inhibits starvation-induced autophagy.</text>
</comment>
<proteinExistence type="inferred from homology"/>
<feature type="compositionally biased region" description="Low complexity" evidence="20">
    <location>
        <begin position="430"/>
        <end position="441"/>
    </location>
</feature>
<evidence type="ECO:0000256" key="2">
    <source>
        <dbReference type="ARBA" id="ARBA00004496"/>
    </source>
</evidence>
<evidence type="ECO:0000256" key="5">
    <source>
        <dbReference type="ARBA" id="ARBA00022490"/>
    </source>
</evidence>
<evidence type="ECO:0000256" key="1">
    <source>
        <dbReference type="ARBA" id="ARBA00004251"/>
    </source>
</evidence>
<organism evidence="24 25">
    <name type="scientific">Pteropus alecto</name>
    <name type="common">Black flying fox</name>
    <dbReference type="NCBI Taxonomy" id="9402"/>
    <lineage>
        <taxon>Eukaryota</taxon>
        <taxon>Metazoa</taxon>
        <taxon>Chordata</taxon>
        <taxon>Craniata</taxon>
        <taxon>Vertebrata</taxon>
        <taxon>Euteleostomi</taxon>
        <taxon>Mammalia</taxon>
        <taxon>Eutheria</taxon>
        <taxon>Laurasiatheria</taxon>
        <taxon>Chiroptera</taxon>
        <taxon>Yinpterochiroptera</taxon>
        <taxon>Pteropodoidea</taxon>
        <taxon>Pteropodidae</taxon>
        <taxon>Pteropodinae</taxon>
        <taxon>Pteropus</taxon>
    </lineage>
</organism>
<dbReference type="InterPro" id="IPR013783">
    <property type="entry name" value="Ig-like_fold"/>
</dbReference>
<evidence type="ECO:0000256" key="10">
    <source>
        <dbReference type="ARBA" id="ARBA00022989"/>
    </source>
</evidence>
<feature type="compositionally biased region" description="Polar residues" evidence="20">
    <location>
        <begin position="448"/>
        <end position="470"/>
    </location>
</feature>
<evidence type="ECO:0000256" key="14">
    <source>
        <dbReference type="ARBA" id="ARBA00023180"/>
    </source>
</evidence>
<keyword evidence="12" id="KW-1015">Disulfide bond</keyword>
<dbReference type="Pfam" id="PF01108">
    <property type="entry name" value="Tissue_fac"/>
    <property type="match status" value="1"/>
</dbReference>
<comment type="subcellular location">
    <subcellularLocation>
        <location evidence="1">Cell membrane</location>
        <topology evidence="1">Single-pass type I membrane protein</topology>
    </subcellularLocation>
    <subcellularLocation>
        <location evidence="2">Cytoplasm</location>
    </subcellularLocation>
</comment>
<evidence type="ECO:0000256" key="9">
    <source>
        <dbReference type="ARBA" id="ARBA00022843"/>
    </source>
</evidence>
<evidence type="ECO:0000256" key="17">
    <source>
        <dbReference type="ARBA" id="ARBA00073010"/>
    </source>
</evidence>
<keyword evidence="11 21" id="KW-0472">Membrane</keyword>
<evidence type="ECO:0000259" key="23">
    <source>
        <dbReference type="Pfam" id="PF01108"/>
    </source>
</evidence>
<dbReference type="STRING" id="9402.L5KM79"/>
<keyword evidence="8 22" id="KW-0732">Signal</keyword>
<feature type="chain" id="PRO_5003969279" description="Interleukin-10 receptor subunit alpha" evidence="22">
    <location>
        <begin position="28"/>
        <end position="649"/>
    </location>
</feature>